<proteinExistence type="predicted"/>
<dbReference type="Proteomes" id="UP001432027">
    <property type="component" value="Unassembled WGS sequence"/>
</dbReference>
<evidence type="ECO:0000313" key="1">
    <source>
        <dbReference type="EMBL" id="GMS98798.1"/>
    </source>
</evidence>
<dbReference type="AlphaFoldDB" id="A0AAV5TX52"/>
<keyword evidence="2" id="KW-1185">Reference proteome</keyword>
<accession>A0AAV5TX52</accession>
<organism evidence="1 2">
    <name type="scientific">Pristionchus entomophagus</name>
    <dbReference type="NCBI Taxonomy" id="358040"/>
    <lineage>
        <taxon>Eukaryota</taxon>
        <taxon>Metazoa</taxon>
        <taxon>Ecdysozoa</taxon>
        <taxon>Nematoda</taxon>
        <taxon>Chromadorea</taxon>
        <taxon>Rhabditida</taxon>
        <taxon>Rhabditina</taxon>
        <taxon>Diplogasteromorpha</taxon>
        <taxon>Diplogasteroidea</taxon>
        <taxon>Neodiplogasteridae</taxon>
        <taxon>Pristionchus</taxon>
    </lineage>
</organism>
<sequence length="412" mass="47756">MYPRDLQHKATQSDRKVTLEYIESDCLRLMPIPDKDSFDMFNRPVCLSLPTYMEVAAITMRLCVHGCSRVAATALALTSTRLKSELIHLLERIATEFQTTQKKTQMTESIVEIFEWEREQLIEHLDAKIQRTIEKAKMQIVHNEIDYPVDCCLLECERLQNIVLQGGVRVLNAKKMKKKKKKETDAEQAVNNYIANKQIIDYIMEFRKLERKQLIEQLDAKIQRLIDKAKMQFSIYDIGYPGDLYLLECERLQSIVFQGCVKVMYAESKNEAHAEQVANNYIANKQIVYSIVKILNLERKQSTDQVEKTIDNTKKQIAIDEIAYPVDLISYECEQLQSIVLQGGVRLLSAELKNITAVEQVVNNYISNKIKHYDKLMMDEQTIIGAKSRFVDSAWAKLARNRMQFENQLEIG</sequence>
<name>A0AAV5TX52_9BILA</name>
<gene>
    <name evidence="1" type="ORF">PENTCL1PPCAC_20973</name>
</gene>
<feature type="non-terminal residue" evidence="1">
    <location>
        <position position="412"/>
    </location>
</feature>
<comment type="caution">
    <text evidence="1">The sequence shown here is derived from an EMBL/GenBank/DDBJ whole genome shotgun (WGS) entry which is preliminary data.</text>
</comment>
<reference evidence="1" key="1">
    <citation type="submission" date="2023-10" db="EMBL/GenBank/DDBJ databases">
        <title>Genome assembly of Pristionchus species.</title>
        <authorList>
            <person name="Yoshida K."/>
            <person name="Sommer R.J."/>
        </authorList>
    </citation>
    <scope>NUCLEOTIDE SEQUENCE</scope>
    <source>
        <strain evidence="1">RS0144</strain>
    </source>
</reference>
<protein>
    <submittedName>
        <fullName evidence="1">Uncharacterized protein</fullName>
    </submittedName>
</protein>
<evidence type="ECO:0000313" key="2">
    <source>
        <dbReference type="Proteomes" id="UP001432027"/>
    </source>
</evidence>
<dbReference type="EMBL" id="BTSX01000005">
    <property type="protein sequence ID" value="GMS98798.1"/>
    <property type="molecule type" value="Genomic_DNA"/>
</dbReference>